<dbReference type="PANTHER" id="PTHR33376:SF7">
    <property type="entry name" value="C4-DICARBOXYLATE-BINDING PROTEIN DCTB"/>
    <property type="match status" value="1"/>
</dbReference>
<dbReference type="NCBIfam" id="NF037995">
    <property type="entry name" value="TRAP_S1"/>
    <property type="match status" value="1"/>
</dbReference>
<reference evidence="5 6" key="1">
    <citation type="submission" date="2023-02" db="EMBL/GenBank/DDBJ databases">
        <title>Genome sequence of Sphingomonas naphthae.</title>
        <authorList>
            <person name="Kim S."/>
            <person name="Heo J."/>
            <person name="Kwon S.-W."/>
        </authorList>
    </citation>
    <scope>NUCLEOTIDE SEQUENCE [LARGE SCALE GENOMIC DNA]</scope>
    <source>
        <strain evidence="5 6">KACC 18716</strain>
    </source>
</reference>
<keyword evidence="3 4" id="KW-0732">Signal</keyword>
<organism evidence="5 6">
    <name type="scientific">Sphingomonas naphthae</name>
    <dbReference type="NCBI Taxonomy" id="1813468"/>
    <lineage>
        <taxon>Bacteria</taxon>
        <taxon>Pseudomonadati</taxon>
        <taxon>Pseudomonadota</taxon>
        <taxon>Alphaproteobacteria</taxon>
        <taxon>Sphingomonadales</taxon>
        <taxon>Sphingomonadaceae</taxon>
        <taxon>Sphingomonas</taxon>
    </lineage>
</organism>
<dbReference type="PROSITE" id="PS51257">
    <property type="entry name" value="PROKAR_LIPOPROTEIN"/>
    <property type="match status" value="1"/>
</dbReference>
<evidence type="ECO:0000256" key="2">
    <source>
        <dbReference type="ARBA" id="ARBA00022448"/>
    </source>
</evidence>
<dbReference type="EMBL" id="CP117411">
    <property type="protein sequence ID" value="WCT72416.1"/>
    <property type="molecule type" value="Genomic_DNA"/>
</dbReference>
<dbReference type="Gene3D" id="3.40.190.170">
    <property type="entry name" value="Bacterial extracellular solute-binding protein, family 7"/>
    <property type="match status" value="1"/>
</dbReference>
<evidence type="ECO:0000256" key="4">
    <source>
        <dbReference type="SAM" id="SignalP"/>
    </source>
</evidence>
<protein>
    <submittedName>
        <fullName evidence="5">TRAP transporter substrate-binding protein DctP</fullName>
    </submittedName>
</protein>
<gene>
    <name evidence="5" type="primary">dctP</name>
    <name evidence="5" type="ORF">PQ455_12295</name>
</gene>
<dbReference type="Pfam" id="PF03480">
    <property type="entry name" value="DctP"/>
    <property type="match status" value="1"/>
</dbReference>
<evidence type="ECO:0000313" key="5">
    <source>
        <dbReference type="EMBL" id="WCT72416.1"/>
    </source>
</evidence>
<feature type="chain" id="PRO_5045190178" evidence="4">
    <location>
        <begin position="21"/>
        <end position="357"/>
    </location>
</feature>
<keyword evidence="6" id="KW-1185">Reference proteome</keyword>
<keyword evidence="2" id="KW-0813">Transport</keyword>
<evidence type="ECO:0000256" key="3">
    <source>
        <dbReference type="ARBA" id="ARBA00022729"/>
    </source>
</evidence>
<evidence type="ECO:0000313" key="6">
    <source>
        <dbReference type="Proteomes" id="UP001220395"/>
    </source>
</evidence>
<dbReference type="Proteomes" id="UP001220395">
    <property type="component" value="Chromosome"/>
</dbReference>
<dbReference type="PANTHER" id="PTHR33376">
    <property type="match status" value="1"/>
</dbReference>
<evidence type="ECO:0000256" key="1">
    <source>
        <dbReference type="ARBA" id="ARBA00009023"/>
    </source>
</evidence>
<accession>A0ABY7THZ3</accession>
<dbReference type="InterPro" id="IPR038404">
    <property type="entry name" value="TRAP_DctP_sf"/>
</dbReference>
<dbReference type="RefSeq" id="WP_273686377.1">
    <property type="nucleotide sequence ID" value="NZ_CP117411.1"/>
</dbReference>
<name>A0ABY7THZ3_9SPHN</name>
<sequence length="357" mass="38409">MSRFRSILALAALAGLAACGKPAPPAGAPITLTYASSYPPGHPFSRADIAWMKAVEAESGGRLRFRPFWGGALLSADQSMTEVRHGVADIGLITPIYAKGGAHMLRAQSGFYGGVRSIGDQVAIYDCLAARFPQFGKELAGLHVLAVQGGNFPGVLTRNRPIRHLADFRGLRLRAQADAIDVLKQLGADPVNMPMGEVYSALAKGVIDGVVAPADTIRSLHFSEVASYFTPIRFSRGAYPARAMSDHAWRRLTPDLQALVMRSRKLWEAELGSELLKAEKAGIDFGKEQGMRFSPFPASEQARFDALYNQDARDQAMRLRGIGLDGLPVLNEAQALIARTGTSGTVRCEADTTTGIK</sequence>
<dbReference type="InterPro" id="IPR018389">
    <property type="entry name" value="DctP_fam"/>
</dbReference>
<proteinExistence type="inferred from homology"/>
<feature type="signal peptide" evidence="4">
    <location>
        <begin position="1"/>
        <end position="20"/>
    </location>
</feature>
<comment type="similarity">
    <text evidence="1">Belongs to the bacterial solute-binding protein 7 family.</text>
</comment>